<dbReference type="InterPro" id="IPR000866">
    <property type="entry name" value="AhpC/TSA"/>
</dbReference>
<dbReference type="InterPro" id="IPR036249">
    <property type="entry name" value="Thioredoxin-like_sf"/>
</dbReference>
<gene>
    <name evidence="2" type="ORF">METZ01_LOCUS415172</name>
</gene>
<proteinExistence type="predicted"/>
<dbReference type="EMBL" id="UINC01162522">
    <property type="protein sequence ID" value="SVD62318.1"/>
    <property type="molecule type" value="Genomic_DNA"/>
</dbReference>
<organism evidence="2">
    <name type="scientific">marine metagenome</name>
    <dbReference type="NCBI Taxonomy" id="408172"/>
    <lineage>
        <taxon>unclassified sequences</taxon>
        <taxon>metagenomes</taxon>
        <taxon>ecological metagenomes</taxon>
    </lineage>
</organism>
<feature type="domain" description="Thioredoxin" evidence="1">
    <location>
        <begin position="19"/>
        <end position="170"/>
    </location>
</feature>
<name>A0A382WVS8_9ZZZZ</name>
<dbReference type="SUPFAM" id="SSF52833">
    <property type="entry name" value="Thioredoxin-like"/>
    <property type="match status" value="1"/>
</dbReference>
<dbReference type="PROSITE" id="PS51352">
    <property type="entry name" value="THIOREDOXIN_2"/>
    <property type="match status" value="1"/>
</dbReference>
<dbReference type="GO" id="GO:0016491">
    <property type="term" value="F:oxidoreductase activity"/>
    <property type="evidence" value="ECO:0007669"/>
    <property type="project" value="InterPro"/>
</dbReference>
<dbReference type="InterPro" id="IPR050553">
    <property type="entry name" value="Thioredoxin_ResA/DsbE_sf"/>
</dbReference>
<accession>A0A382WVS8</accession>
<dbReference type="Pfam" id="PF00578">
    <property type="entry name" value="AhpC-TSA"/>
    <property type="match status" value="1"/>
</dbReference>
<dbReference type="Gene3D" id="3.40.30.10">
    <property type="entry name" value="Glutaredoxin"/>
    <property type="match status" value="1"/>
</dbReference>
<dbReference type="InterPro" id="IPR013766">
    <property type="entry name" value="Thioredoxin_domain"/>
</dbReference>
<dbReference type="CDD" id="cd02966">
    <property type="entry name" value="TlpA_like_family"/>
    <property type="match status" value="1"/>
</dbReference>
<evidence type="ECO:0000259" key="1">
    <source>
        <dbReference type="PROSITE" id="PS51352"/>
    </source>
</evidence>
<reference evidence="2" key="1">
    <citation type="submission" date="2018-05" db="EMBL/GenBank/DDBJ databases">
        <authorList>
            <person name="Lanie J.A."/>
            <person name="Ng W.-L."/>
            <person name="Kazmierczak K.M."/>
            <person name="Andrzejewski T.M."/>
            <person name="Davidsen T.M."/>
            <person name="Wayne K.J."/>
            <person name="Tettelin H."/>
            <person name="Glass J.I."/>
            <person name="Rusch D."/>
            <person name="Podicherti R."/>
            <person name="Tsui H.-C.T."/>
            <person name="Winkler M.E."/>
        </authorList>
    </citation>
    <scope>NUCLEOTIDE SEQUENCE</scope>
</reference>
<dbReference type="PANTHER" id="PTHR42852">
    <property type="entry name" value="THIOL:DISULFIDE INTERCHANGE PROTEIN DSBE"/>
    <property type="match status" value="1"/>
</dbReference>
<sequence length="170" mass="18284">MGPVMGGLLVRGRLCTFVFVALLTWPAFGGQGFKNLDGEPSSVAGYFEPERWLVVLIWSYSCPICRQEIASYVALSKRHTGGDIAVLGLSMDGEEGIADAWGFVAENDVSFPNLIGEPAHVAEFYRSTTGREFQGTPSLLLFAPGGRFKASQVGAVPVTVIEQFVSAHPD</sequence>
<protein>
    <recommendedName>
        <fullName evidence="1">Thioredoxin domain-containing protein</fullName>
    </recommendedName>
</protein>
<dbReference type="PANTHER" id="PTHR42852:SF13">
    <property type="entry name" value="PROTEIN DIPZ"/>
    <property type="match status" value="1"/>
</dbReference>
<evidence type="ECO:0000313" key="2">
    <source>
        <dbReference type="EMBL" id="SVD62318.1"/>
    </source>
</evidence>
<dbReference type="AlphaFoldDB" id="A0A382WVS8"/>
<dbReference type="GO" id="GO:0016209">
    <property type="term" value="F:antioxidant activity"/>
    <property type="evidence" value="ECO:0007669"/>
    <property type="project" value="InterPro"/>
</dbReference>